<dbReference type="Pfam" id="PF26640">
    <property type="entry name" value="DUF8212"/>
    <property type="match status" value="1"/>
</dbReference>
<dbReference type="PANTHER" id="PTHR10622:SF12">
    <property type="entry name" value="HET DOMAIN-CONTAINING PROTEIN"/>
    <property type="match status" value="1"/>
</dbReference>
<dbReference type="InterPro" id="IPR010730">
    <property type="entry name" value="HET"/>
</dbReference>
<evidence type="ECO:0000313" key="5">
    <source>
        <dbReference type="Proteomes" id="UP001323405"/>
    </source>
</evidence>
<dbReference type="InterPro" id="IPR058525">
    <property type="entry name" value="DUF8212"/>
</dbReference>
<evidence type="ECO:0000256" key="1">
    <source>
        <dbReference type="SAM" id="MobiDB-lite"/>
    </source>
</evidence>
<dbReference type="PANTHER" id="PTHR10622">
    <property type="entry name" value="HET DOMAIN-CONTAINING PROTEIN"/>
    <property type="match status" value="1"/>
</dbReference>
<evidence type="ECO:0008006" key="6">
    <source>
        <dbReference type="Google" id="ProtNLM"/>
    </source>
</evidence>
<proteinExistence type="predicted"/>
<feature type="domain" description="DUF8212" evidence="3">
    <location>
        <begin position="220"/>
        <end position="316"/>
    </location>
</feature>
<name>A0ABR0GEQ4_9PEZI</name>
<dbReference type="RefSeq" id="XP_062743178.1">
    <property type="nucleotide sequence ID" value="XM_062883633.1"/>
</dbReference>
<evidence type="ECO:0000313" key="4">
    <source>
        <dbReference type="EMBL" id="KAK4654203.1"/>
    </source>
</evidence>
<protein>
    <recommendedName>
        <fullName evidence="6">Heterokaryon incompatibility domain-containing protein</fullName>
    </recommendedName>
</protein>
<keyword evidence="5" id="KW-1185">Reference proteome</keyword>
<accession>A0ABR0GEQ4</accession>
<feature type="region of interest" description="Disordered" evidence="1">
    <location>
        <begin position="250"/>
        <end position="273"/>
    </location>
</feature>
<dbReference type="Proteomes" id="UP001323405">
    <property type="component" value="Unassembled WGS sequence"/>
</dbReference>
<dbReference type="Pfam" id="PF06985">
    <property type="entry name" value="HET"/>
    <property type="match status" value="1"/>
</dbReference>
<feature type="domain" description="Heterokaryon incompatibility" evidence="2">
    <location>
        <begin position="21"/>
        <end position="108"/>
    </location>
</feature>
<sequence>MRLLNTRTLAFKQFFGRRPPYAILSHTWDGEEVSHQDVRDQIPSLQSKQGYRKLQESCRIAAEQRLEWAWVDTCCIDKANNAELTESINSMFRWYQQAAACFVYLSDLPATGELKTNLPNCRWFRRGWTLQELLAPEKVQFYDKDWDLRGTKDGLIVKLESITGIPANILTGHASIRQISIADRMSWAANRQTTRPEDVAYCLLGIFDVNLPMIYGEGENAFRRLQEEIIRKSNDMTIFAWQKSNKHVTSSLGSTTPHRSGSPLLATSPDDFTRQNKNETISILSIRNAAMSASINPEYIVTNKGLRITSSLLRLTQEDIGEPDQGLHYFLGLGEIKPRFSPPGQRGRMMGITLNKNGPDFFVRRNCPLRVLSEPEGSVLLTTCRRSFYIQLDDTATQPLNITSPVDAIAFPLQRLTTTTDPRAPEKITVWPGRARPESHWDETRRLFFLSNKRLLVLAISAFAIFQDGTRVELLMLVDQRAKRPAVQLFLQEKEAELYEWFLGRTEASDIHYWEQLPGELWRKASPWPGSQVEVVVGGGRRYVMSAWIQETDDPEAAALHQVVFRAERAGGVTDEIRAKL</sequence>
<gene>
    <name evidence="4" type="ORF">QC762_0063160</name>
</gene>
<dbReference type="GeneID" id="87903287"/>
<dbReference type="EMBL" id="JAFFHA010000006">
    <property type="protein sequence ID" value="KAK4654203.1"/>
    <property type="molecule type" value="Genomic_DNA"/>
</dbReference>
<evidence type="ECO:0000259" key="3">
    <source>
        <dbReference type="Pfam" id="PF26640"/>
    </source>
</evidence>
<feature type="compositionally biased region" description="Polar residues" evidence="1">
    <location>
        <begin position="250"/>
        <end position="259"/>
    </location>
</feature>
<organism evidence="4 5">
    <name type="scientific">Podospora pseudocomata</name>
    <dbReference type="NCBI Taxonomy" id="2093779"/>
    <lineage>
        <taxon>Eukaryota</taxon>
        <taxon>Fungi</taxon>
        <taxon>Dikarya</taxon>
        <taxon>Ascomycota</taxon>
        <taxon>Pezizomycotina</taxon>
        <taxon>Sordariomycetes</taxon>
        <taxon>Sordariomycetidae</taxon>
        <taxon>Sordariales</taxon>
        <taxon>Podosporaceae</taxon>
        <taxon>Podospora</taxon>
    </lineage>
</organism>
<reference evidence="4 5" key="1">
    <citation type="journal article" date="2023" name="bioRxiv">
        <title>High-quality genome assemblies of four members of thePodospora anserinaspecies complex.</title>
        <authorList>
            <person name="Ament-Velasquez S.L."/>
            <person name="Vogan A.A."/>
            <person name="Wallerman O."/>
            <person name="Hartmann F."/>
            <person name="Gautier V."/>
            <person name="Silar P."/>
            <person name="Giraud T."/>
            <person name="Johannesson H."/>
        </authorList>
    </citation>
    <scope>NUCLEOTIDE SEQUENCE [LARGE SCALE GENOMIC DNA]</scope>
    <source>
        <strain evidence="4 5">CBS 415.72m</strain>
    </source>
</reference>
<comment type="caution">
    <text evidence="4">The sequence shown here is derived from an EMBL/GenBank/DDBJ whole genome shotgun (WGS) entry which is preliminary data.</text>
</comment>
<evidence type="ECO:0000259" key="2">
    <source>
        <dbReference type="Pfam" id="PF06985"/>
    </source>
</evidence>